<evidence type="ECO:0000313" key="2">
    <source>
        <dbReference type="Proteomes" id="UP000299102"/>
    </source>
</evidence>
<proteinExistence type="predicted"/>
<organism evidence="1 2">
    <name type="scientific">Eumeta variegata</name>
    <name type="common">Bagworm moth</name>
    <name type="synonym">Eumeta japonica</name>
    <dbReference type="NCBI Taxonomy" id="151549"/>
    <lineage>
        <taxon>Eukaryota</taxon>
        <taxon>Metazoa</taxon>
        <taxon>Ecdysozoa</taxon>
        <taxon>Arthropoda</taxon>
        <taxon>Hexapoda</taxon>
        <taxon>Insecta</taxon>
        <taxon>Pterygota</taxon>
        <taxon>Neoptera</taxon>
        <taxon>Endopterygota</taxon>
        <taxon>Lepidoptera</taxon>
        <taxon>Glossata</taxon>
        <taxon>Ditrysia</taxon>
        <taxon>Tineoidea</taxon>
        <taxon>Psychidae</taxon>
        <taxon>Oiketicinae</taxon>
        <taxon>Eumeta</taxon>
    </lineage>
</organism>
<gene>
    <name evidence="1" type="ORF">EVAR_6526_1</name>
</gene>
<evidence type="ECO:0000313" key="1">
    <source>
        <dbReference type="EMBL" id="GBP04317.1"/>
    </source>
</evidence>
<accession>A0A4C1SSK8</accession>
<protein>
    <submittedName>
        <fullName evidence="1">Uncharacterized protein</fullName>
    </submittedName>
</protein>
<comment type="caution">
    <text evidence="1">The sequence shown here is derived from an EMBL/GenBank/DDBJ whole genome shotgun (WGS) entry which is preliminary data.</text>
</comment>
<dbReference type="Proteomes" id="UP000299102">
    <property type="component" value="Unassembled WGS sequence"/>
</dbReference>
<dbReference type="AlphaFoldDB" id="A0A4C1SSK8"/>
<sequence>MSSLDHSLIFFTRCSHIRSDAFSTQAERERGTVTKVAGVEAAGQHDENRTLPTRAECNSALYQNKNRNLAGAGSALLTVAVTNVMIASGADYLTCNLGGRIALSRFEVNAFRQ</sequence>
<name>A0A4C1SSK8_EUMVA</name>
<reference evidence="1 2" key="1">
    <citation type="journal article" date="2019" name="Commun. Biol.">
        <title>The bagworm genome reveals a unique fibroin gene that provides high tensile strength.</title>
        <authorList>
            <person name="Kono N."/>
            <person name="Nakamura H."/>
            <person name="Ohtoshi R."/>
            <person name="Tomita M."/>
            <person name="Numata K."/>
            <person name="Arakawa K."/>
        </authorList>
    </citation>
    <scope>NUCLEOTIDE SEQUENCE [LARGE SCALE GENOMIC DNA]</scope>
</reference>
<dbReference type="EMBL" id="BGZK01000013">
    <property type="protein sequence ID" value="GBP04317.1"/>
    <property type="molecule type" value="Genomic_DNA"/>
</dbReference>
<keyword evidence="2" id="KW-1185">Reference proteome</keyword>